<organism evidence="1 2">
    <name type="scientific">Pseudodonghicola xiamenensis</name>
    <dbReference type="NCBI Taxonomy" id="337702"/>
    <lineage>
        <taxon>Bacteria</taxon>
        <taxon>Pseudomonadati</taxon>
        <taxon>Pseudomonadota</taxon>
        <taxon>Alphaproteobacteria</taxon>
        <taxon>Rhodobacterales</taxon>
        <taxon>Paracoccaceae</taxon>
        <taxon>Pseudodonghicola</taxon>
    </lineage>
</organism>
<dbReference type="EMBL" id="BNAP01000019">
    <property type="protein sequence ID" value="GHG97624.1"/>
    <property type="molecule type" value="Genomic_DNA"/>
</dbReference>
<protein>
    <submittedName>
        <fullName evidence="1">Uncharacterized protein</fullName>
    </submittedName>
</protein>
<dbReference type="RefSeq" id="WP_154664424.1">
    <property type="nucleotide sequence ID" value="NZ_BNAP01000019.1"/>
</dbReference>
<gene>
    <name evidence="1" type="ORF">GCM10010961_32470</name>
</gene>
<evidence type="ECO:0000313" key="2">
    <source>
        <dbReference type="Proteomes" id="UP000611500"/>
    </source>
</evidence>
<sequence length="58" mass="6694">MLKCTLNNGNTLFLNMERVIQITKSEDMLAMFFTDQEGEVQRRQISEFEILQPGTPVS</sequence>
<dbReference type="Proteomes" id="UP000611500">
    <property type="component" value="Unassembled WGS sequence"/>
</dbReference>
<proteinExistence type="predicted"/>
<reference evidence="1" key="1">
    <citation type="journal article" date="2014" name="Int. J. Syst. Evol. Microbiol.">
        <title>Complete genome sequence of Corynebacterium casei LMG S-19264T (=DSM 44701T), isolated from a smear-ripened cheese.</title>
        <authorList>
            <consortium name="US DOE Joint Genome Institute (JGI-PGF)"/>
            <person name="Walter F."/>
            <person name="Albersmeier A."/>
            <person name="Kalinowski J."/>
            <person name="Ruckert C."/>
        </authorList>
    </citation>
    <scope>NUCLEOTIDE SEQUENCE</scope>
    <source>
        <strain evidence="1">CGMCC 1.7081</strain>
    </source>
</reference>
<name>A0A8J3MEF0_9RHOB</name>
<reference evidence="1" key="2">
    <citation type="submission" date="2020-09" db="EMBL/GenBank/DDBJ databases">
        <authorList>
            <person name="Sun Q."/>
            <person name="Zhou Y."/>
        </authorList>
    </citation>
    <scope>NUCLEOTIDE SEQUENCE</scope>
    <source>
        <strain evidence="1">CGMCC 1.7081</strain>
    </source>
</reference>
<evidence type="ECO:0000313" key="1">
    <source>
        <dbReference type="EMBL" id="GHG97624.1"/>
    </source>
</evidence>
<comment type="caution">
    <text evidence="1">The sequence shown here is derived from an EMBL/GenBank/DDBJ whole genome shotgun (WGS) entry which is preliminary data.</text>
</comment>
<keyword evidence="2" id="KW-1185">Reference proteome</keyword>
<dbReference type="AlphaFoldDB" id="A0A8J3MEF0"/>
<accession>A0A8J3MEF0</accession>